<name>A0ABR0SNJ6_9HYPO</name>
<accession>A0ABR0SNJ6</accession>
<gene>
    <name evidence="2" type="ORF">PT974_07114</name>
</gene>
<reference evidence="2 3" key="1">
    <citation type="submission" date="2024-01" db="EMBL/GenBank/DDBJ databases">
        <title>Complete genome of Cladobotryum mycophilum ATHUM6906.</title>
        <authorList>
            <person name="Christinaki A.C."/>
            <person name="Myridakis A.I."/>
            <person name="Kouvelis V.N."/>
        </authorList>
    </citation>
    <scope>NUCLEOTIDE SEQUENCE [LARGE SCALE GENOMIC DNA]</scope>
    <source>
        <strain evidence="2 3">ATHUM6906</strain>
    </source>
</reference>
<evidence type="ECO:0000256" key="1">
    <source>
        <dbReference type="SAM" id="MobiDB-lite"/>
    </source>
</evidence>
<organism evidence="2 3">
    <name type="scientific">Cladobotryum mycophilum</name>
    <dbReference type="NCBI Taxonomy" id="491253"/>
    <lineage>
        <taxon>Eukaryota</taxon>
        <taxon>Fungi</taxon>
        <taxon>Dikarya</taxon>
        <taxon>Ascomycota</taxon>
        <taxon>Pezizomycotina</taxon>
        <taxon>Sordariomycetes</taxon>
        <taxon>Hypocreomycetidae</taxon>
        <taxon>Hypocreales</taxon>
        <taxon>Hypocreaceae</taxon>
        <taxon>Cladobotryum</taxon>
    </lineage>
</organism>
<feature type="region of interest" description="Disordered" evidence="1">
    <location>
        <begin position="1"/>
        <end position="55"/>
    </location>
</feature>
<feature type="compositionally biased region" description="Low complexity" evidence="1">
    <location>
        <begin position="25"/>
        <end position="40"/>
    </location>
</feature>
<comment type="caution">
    <text evidence="2">The sequence shown here is derived from an EMBL/GenBank/DDBJ whole genome shotgun (WGS) entry which is preliminary data.</text>
</comment>
<protein>
    <submittedName>
        <fullName evidence="2">Uncharacterized protein</fullName>
    </submittedName>
</protein>
<keyword evidence="3" id="KW-1185">Reference proteome</keyword>
<sequence length="55" mass="5464">MAAFTTPVDAPATGNFARSGYNIVSRPSGPISSSGSSSTSAPRKQLSKSGCSGDN</sequence>
<evidence type="ECO:0000313" key="3">
    <source>
        <dbReference type="Proteomes" id="UP001338125"/>
    </source>
</evidence>
<evidence type="ECO:0000313" key="2">
    <source>
        <dbReference type="EMBL" id="KAK5993678.1"/>
    </source>
</evidence>
<dbReference type="EMBL" id="JAVFKD010000012">
    <property type="protein sequence ID" value="KAK5993678.1"/>
    <property type="molecule type" value="Genomic_DNA"/>
</dbReference>
<dbReference type="Proteomes" id="UP001338125">
    <property type="component" value="Unassembled WGS sequence"/>
</dbReference>
<proteinExistence type="predicted"/>